<sequence>MKEVLEFIQTKKQEFADLPLFAFLGDRNIYLQQRLIFAPILAPLAVSLSDLNKYVIRESYSDNKVQELINKYTYNQNYYWHDYLEYLQELGFNQSITYGDSRLLWGEETKKTRSLCSVLERYAWKASPIQKLVLMEVLEGTAKVFFEAALAVVMELQQITKKEYVYFGGGDVGLENYHLLNTPEMLQVLAEINLTNAERQAALELAKNVFEVFTEAMNELFRHSQTNSCNTVLQVSSISAFAHCAIDCLDM</sequence>
<evidence type="ECO:0000313" key="1">
    <source>
        <dbReference type="EMBL" id="NQE35479.1"/>
    </source>
</evidence>
<keyword evidence="2" id="KW-1185">Reference proteome</keyword>
<organism evidence="1 2">
    <name type="scientific">Microcoleus asticus IPMA8</name>
    <dbReference type="NCBI Taxonomy" id="2563858"/>
    <lineage>
        <taxon>Bacteria</taxon>
        <taxon>Bacillati</taxon>
        <taxon>Cyanobacteriota</taxon>
        <taxon>Cyanophyceae</taxon>
        <taxon>Oscillatoriophycideae</taxon>
        <taxon>Oscillatoriales</taxon>
        <taxon>Microcoleaceae</taxon>
        <taxon>Microcoleus</taxon>
        <taxon>Microcoleus asticus</taxon>
    </lineage>
</organism>
<protein>
    <submittedName>
        <fullName evidence="1">Uncharacterized protein</fullName>
    </submittedName>
</protein>
<name>A0ABX2CYU5_9CYAN</name>
<accession>A0ABX2CYU5</accession>
<dbReference type="Gene3D" id="1.20.910.10">
    <property type="entry name" value="Heme oxygenase-like"/>
    <property type="match status" value="1"/>
</dbReference>
<comment type="caution">
    <text evidence="1">The sequence shown here is derived from an EMBL/GenBank/DDBJ whole genome shotgun (WGS) entry which is preliminary data.</text>
</comment>
<evidence type="ECO:0000313" key="2">
    <source>
        <dbReference type="Proteomes" id="UP000702425"/>
    </source>
</evidence>
<dbReference type="Proteomes" id="UP000702425">
    <property type="component" value="Unassembled WGS sequence"/>
</dbReference>
<dbReference type="EMBL" id="SRRZ01000056">
    <property type="protein sequence ID" value="NQE35479.1"/>
    <property type="molecule type" value="Genomic_DNA"/>
</dbReference>
<dbReference type="InterPro" id="IPR016084">
    <property type="entry name" value="Haem_Oase-like_multi-hlx"/>
</dbReference>
<proteinExistence type="predicted"/>
<dbReference type="RefSeq" id="WP_172188903.1">
    <property type="nucleotide sequence ID" value="NZ_CAWPPK010000270.1"/>
</dbReference>
<gene>
    <name evidence="1" type="ORF">E5S67_03211</name>
</gene>
<reference evidence="1 2" key="1">
    <citation type="journal article" date="2020" name="Sci. Rep.">
        <title>A novel cyanobacterial geosmin producer, revising GeoA distribution and dispersion patterns in Bacteria.</title>
        <authorList>
            <person name="Churro C."/>
            <person name="Semedo-Aguiar A.P."/>
            <person name="Silva A.D."/>
            <person name="Pereira-Leal J.B."/>
            <person name="Leite R.B."/>
        </authorList>
    </citation>
    <scope>NUCLEOTIDE SEQUENCE [LARGE SCALE GENOMIC DNA]</scope>
    <source>
        <strain evidence="1 2">IPMA8</strain>
    </source>
</reference>